<dbReference type="Proteomes" id="UP001152308">
    <property type="component" value="Unassembled WGS sequence"/>
</dbReference>
<protein>
    <recommendedName>
        <fullName evidence="3">Large ribosomal subunit protein bL31B</fullName>
    </recommendedName>
</protein>
<dbReference type="PANTHER" id="PTHR33280">
    <property type="entry name" value="50S RIBOSOMAL PROTEIN L31, CHLOROPLASTIC"/>
    <property type="match status" value="1"/>
</dbReference>
<keyword evidence="5" id="KW-1185">Reference proteome</keyword>
<evidence type="ECO:0000313" key="5">
    <source>
        <dbReference type="Proteomes" id="UP001152308"/>
    </source>
</evidence>
<accession>A0ABT6BYY2</accession>
<dbReference type="Gene3D" id="4.10.830.30">
    <property type="entry name" value="Ribosomal protein L31"/>
    <property type="match status" value="1"/>
</dbReference>
<reference evidence="4" key="2">
    <citation type="submission" date="2022-01" db="EMBL/GenBank/DDBJ databases">
        <authorList>
            <person name="Sanchez-Suarez J."/>
            <person name="Villamil L."/>
            <person name="Diaz L.E."/>
        </authorList>
    </citation>
    <scope>NUCLEOTIDE SEQUENCE</scope>
    <source>
        <strain evidence="4">EUFUS-Z928</strain>
    </source>
</reference>
<dbReference type="Pfam" id="PF01197">
    <property type="entry name" value="Ribosomal_L31"/>
    <property type="match status" value="1"/>
</dbReference>
<comment type="similarity">
    <text evidence="3">Belongs to the bacterial ribosomal protein bL31 family. Type B subfamily.</text>
</comment>
<dbReference type="PRINTS" id="PR01249">
    <property type="entry name" value="RIBOSOMALL31"/>
</dbReference>
<dbReference type="PROSITE" id="PS01143">
    <property type="entry name" value="RIBOSOMAL_L31"/>
    <property type="match status" value="1"/>
</dbReference>
<keyword evidence="2 3" id="KW-0687">Ribonucleoprotein</keyword>
<evidence type="ECO:0000256" key="3">
    <source>
        <dbReference type="HAMAP-Rule" id="MF_00502"/>
    </source>
</evidence>
<dbReference type="InterPro" id="IPR034704">
    <property type="entry name" value="Ribosomal_bL28/bL31-like_sf"/>
</dbReference>
<gene>
    <name evidence="3" type="primary">rpmE2</name>
    <name evidence="4" type="ORF">L2299_19080</name>
</gene>
<comment type="subunit">
    <text evidence="3">Part of the 50S ribosomal subunit.</text>
</comment>
<keyword evidence="1 3" id="KW-0689">Ribosomal protein</keyword>
<dbReference type="RefSeq" id="WP_078114061.1">
    <property type="nucleotide sequence ID" value="NZ_JAKJLQ010000018.1"/>
</dbReference>
<dbReference type="InterPro" id="IPR002150">
    <property type="entry name" value="Ribosomal_bL31"/>
</dbReference>
<comment type="caution">
    <text evidence="4">The sequence shown here is derived from an EMBL/GenBank/DDBJ whole genome shotgun (WGS) entry which is preliminary data.</text>
</comment>
<evidence type="ECO:0000256" key="2">
    <source>
        <dbReference type="ARBA" id="ARBA00023274"/>
    </source>
</evidence>
<name>A0ABT6BYY2_9ACTN</name>
<dbReference type="InterPro" id="IPR042105">
    <property type="entry name" value="Ribosomal_bL31_sf"/>
</dbReference>
<dbReference type="HAMAP" id="MF_00502">
    <property type="entry name" value="Ribosomal_bL31_2"/>
    <property type="match status" value="1"/>
</dbReference>
<dbReference type="GO" id="GO:0005840">
    <property type="term" value="C:ribosome"/>
    <property type="evidence" value="ECO:0007669"/>
    <property type="project" value="UniProtKB-KW"/>
</dbReference>
<sequence length="85" mass="9559">MKKGIHPDYHPVVIRDGSTGKEFLTRSTATSSTTVTWSDGNEYPLITVDVTSDSHPFYTGVNTITDVAGRVEKFRRRYAHLNKDD</sequence>
<evidence type="ECO:0000256" key="1">
    <source>
        <dbReference type="ARBA" id="ARBA00022980"/>
    </source>
</evidence>
<dbReference type="NCBIfam" id="NF002462">
    <property type="entry name" value="PRK01678.1"/>
    <property type="match status" value="1"/>
</dbReference>
<dbReference type="NCBIfam" id="TIGR00105">
    <property type="entry name" value="L31"/>
    <property type="match status" value="1"/>
</dbReference>
<reference evidence="4" key="1">
    <citation type="journal article" date="2022" name="Data Brief">
        <title>Draft genome sequence data of Gordonia hongkongensis strain EUFUS-Z928 isolated from the octocoral Eunicea fusca.</title>
        <authorList>
            <person name="Sanchez-Suarez J."/>
            <person name="Diaz L."/>
            <person name="Melo-Bolivar J."/>
            <person name="Villamil L."/>
        </authorList>
    </citation>
    <scope>NUCLEOTIDE SEQUENCE</scope>
    <source>
        <strain evidence="4">EUFUS-Z928</strain>
    </source>
</reference>
<dbReference type="SUPFAM" id="SSF143800">
    <property type="entry name" value="L28p-like"/>
    <property type="match status" value="1"/>
</dbReference>
<dbReference type="InterPro" id="IPR027493">
    <property type="entry name" value="Ribosomal_bL31_B"/>
</dbReference>
<evidence type="ECO:0000313" key="4">
    <source>
        <dbReference type="EMBL" id="MDF6103153.1"/>
    </source>
</evidence>
<organism evidence="4 5">
    <name type="scientific">Gordonia hongkongensis</name>
    <dbReference type="NCBI Taxonomy" id="1701090"/>
    <lineage>
        <taxon>Bacteria</taxon>
        <taxon>Bacillati</taxon>
        <taxon>Actinomycetota</taxon>
        <taxon>Actinomycetes</taxon>
        <taxon>Mycobacteriales</taxon>
        <taxon>Gordoniaceae</taxon>
        <taxon>Gordonia</taxon>
    </lineage>
</organism>
<dbReference type="PANTHER" id="PTHR33280:SF1">
    <property type="entry name" value="LARGE RIBOSOMAL SUBUNIT PROTEIN BL31C"/>
    <property type="match status" value="1"/>
</dbReference>
<proteinExistence type="inferred from homology"/>
<dbReference type="EMBL" id="JAKJLQ010000018">
    <property type="protein sequence ID" value="MDF6103153.1"/>
    <property type="molecule type" value="Genomic_DNA"/>
</dbReference>